<dbReference type="RefSeq" id="WP_041963985.1">
    <property type="nucleotide sequence ID" value="NZ_BASE01000004.1"/>
</dbReference>
<sequence length="1130" mass="130939">MDIKTFLIENGFSDYADLFIREKFDWEGMRDLTKEELKEDFDMKLGEIKRFLKLMKETTRFEEMPDHHKEMVLKHAESLPSIIATPLYDYIKDPNPKLKLWDICDFTELLLRFIVIAGLAEVQSKKGELPEKILNEFHSRIEQPTLGKWLGMAGAIVKDGHVHNALSTIVNQIVVPFISPGKNAKEEDSLLMLRNRLAHGGNLSSGIAESLYQAWKPKFEKLLMQLDLLFDYELIARENGSYRLLKGDIKNTVKPDHVDNIASSLFSNEHTVVLHCNGEYFSLWPLIFYSASPYNNGYHQNIYVRRGELFLEYTPVGSEDSCRTESSESELDAFKKVFKLDTKQQREEEKSYLVKSFETEILQDAKRFIGRKKEQEWIKQQIHQTKEGIYWLTGNAGIGKSYIMASLVVETIENAQSNTLVLPYRFKAGDERCYRKEFITYGVERLNSWAGTHTMLKKQPSTYNAEDLAKCLNEIDENHQVMFFLDGLDELPENDLVLAEEICHEFNAKNVIWVCSSRVNTKLSNAFLEGDAALLYPTGIPKMDKQDIQAMIFEKIGPLRRKLITHEHEKENEVINPFIEKVWKYSEGLPLYVTYVIGDLLSGRIKQFDGHLQDLPPSIYAYHQELVRRCSVGLYQQILPRLVATISIAKEALSREAIRDILIKEDFLPKNEESKQILHNSLSYVAPMLRTVTTNEKQDEGYILYHKSLLDYMNENHETNLLLGMARKGLLKLMRTDVKNPSPSDIYLLKWGVVHLLEDDENRNLEIVSFLSSPLFLETKITYQKLEFFLDDLYEAYQQLTKDDIDFLPVLTAFLGLMLKELKNQKTDLTVENIHASFVYRPDLSFYDEFLCFALAELETRKTVDFERLYPSIALRLANLRRRQGKLQESLGHLQTCISIFSKDNNDKELQRVEYDFGYINYLQGNADEAYSHFEKSKQHAKAVNDEVGFWMSYCVQMHTAQFGSTTKVSTEEFINVLHQALPIFERHGRKGHENAKRWVKNVYAHLIKAAFDIKDRALAEEFQTRLLNHPWTKKYRGGLMPEYQARCSVLNGNDQEALQHFHSYLNSGNIQGEAIAKEYLEYARLLLKNEQQSEAVKFAQIGLSCPNDFGNSYYINELECLIDSAKRNR</sequence>
<dbReference type="PANTHER" id="PTHR16305">
    <property type="entry name" value="TESTICULAR SOLUBLE ADENYLYL CYCLASE"/>
    <property type="match status" value="1"/>
</dbReference>
<dbReference type="InterPro" id="IPR027417">
    <property type="entry name" value="P-loop_NTPase"/>
</dbReference>
<accession>A0A0A8WYK2</accession>
<dbReference type="Gene3D" id="1.10.150.50">
    <property type="entry name" value="Transcription Factor, Ets-1"/>
    <property type="match status" value="1"/>
</dbReference>
<dbReference type="Proteomes" id="UP000031014">
    <property type="component" value="Unassembled WGS sequence"/>
</dbReference>
<dbReference type="OrthoDB" id="118856at2"/>
<evidence type="ECO:0000256" key="2">
    <source>
        <dbReference type="ARBA" id="ARBA00022741"/>
    </source>
</evidence>
<evidence type="ECO:0000313" key="6">
    <source>
        <dbReference type="Proteomes" id="UP000031014"/>
    </source>
</evidence>
<dbReference type="GO" id="GO:0005524">
    <property type="term" value="F:ATP binding"/>
    <property type="evidence" value="ECO:0007669"/>
    <property type="project" value="UniProtKB-KW"/>
</dbReference>
<dbReference type="STRING" id="1321606.SAMD00020551_0158"/>
<dbReference type="InterPro" id="IPR013761">
    <property type="entry name" value="SAM/pointed_sf"/>
</dbReference>
<keyword evidence="1" id="KW-0677">Repeat</keyword>
<reference evidence="5 6" key="1">
    <citation type="submission" date="2013-06" db="EMBL/GenBank/DDBJ databases">
        <title>Whole genome shotgun sequence of Bacillus selenatarsenatis SF-1.</title>
        <authorList>
            <person name="Kuroda M."/>
            <person name="Sei K."/>
            <person name="Yamashita M."/>
            <person name="Ike M."/>
        </authorList>
    </citation>
    <scope>NUCLEOTIDE SEQUENCE [LARGE SCALE GENOMIC DNA]</scope>
    <source>
        <strain evidence="5 6">SF-1</strain>
    </source>
</reference>
<protein>
    <recommendedName>
        <fullName evidence="4">Nephrocystin 3-like N-terminal domain-containing protein</fullName>
    </recommendedName>
</protein>
<gene>
    <name evidence="5" type="ORF">SAMD00020551_0158</name>
</gene>
<evidence type="ECO:0000313" key="5">
    <source>
        <dbReference type="EMBL" id="GAM12039.1"/>
    </source>
</evidence>
<dbReference type="SUPFAM" id="SSF48452">
    <property type="entry name" value="TPR-like"/>
    <property type="match status" value="1"/>
</dbReference>
<evidence type="ECO:0000259" key="4">
    <source>
        <dbReference type="Pfam" id="PF24883"/>
    </source>
</evidence>
<dbReference type="InterPro" id="IPR056884">
    <property type="entry name" value="NPHP3-like_N"/>
</dbReference>
<dbReference type="Gene3D" id="1.25.40.10">
    <property type="entry name" value="Tetratricopeptide repeat domain"/>
    <property type="match status" value="1"/>
</dbReference>
<name>A0A0A8WYK2_MESS1</name>
<evidence type="ECO:0000256" key="3">
    <source>
        <dbReference type="ARBA" id="ARBA00022840"/>
    </source>
</evidence>
<dbReference type="Pfam" id="PF24883">
    <property type="entry name" value="NPHP3_N"/>
    <property type="match status" value="1"/>
</dbReference>
<comment type="caution">
    <text evidence="5">The sequence shown here is derived from an EMBL/GenBank/DDBJ whole genome shotgun (WGS) entry which is preliminary data.</text>
</comment>
<feature type="domain" description="Nephrocystin 3-like N-terminal" evidence="4">
    <location>
        <begin position="368"/>
        <end position="518"/>
    </location>
</feature>
<dbReference type="SUPFAM" id="SSF52540">
    <property type="entry name" value="P-loop containing nucleoside triphosphate hydrolases"/>
    <property type="match status" value="1"/>
</dbReference>
<organism evidence="5 6">
    <name type="scientific">Mesobacillus selenatarsenatis (strain DSM 18680 / JCM 14380 / FERM P-15431 / SF-1)</name>
    <dbReference type="NCBI Taxonomy" id="1321606"/>
    <lineage>
        <taxon>Bacteria</taxon>
        <taxon>Bacillati</taxon>
        <taxon>Bacillota</taxon>
        <taxon>Bacilli</taxon>
        <taxon>Bacillales</taxon>
        <taxon>Bacillaceae</taxon>
        <taxon>Mesobacillus</taxon>
    </lineage>
</organism>
<evidence type="ECO:0000256" key="1">
    <source>
        <dbReference type="ARBA" id="ARBA00022737"/>
    </source>
</evidence>
<keyword evidence="6" id="KW-1185">Reference proteome</keyword>
<dbReference type="PANTHER" id="PTHR16305:SF28">
    <property type="entry name" value="GUANYLATE CYCLASE DOMAIN-CONTAINING PROTEIN"/>
    <property type="match status" value="1"/>
</dbReference>
<keyword evidence="2" id="KW-0547">Nucleotide-binding</keyword>
<proteinExistence type="predicted"/>
<dbReference type="Gene3D" id="3.40.50.300">
    <property type="entry name" value="P-loop containing nucleotide triphosphate hydrolases"/>
    <property type="match status" value="1"/>
</dbReference>
<dbReference type="GO" id="GO:0004016">
    <property type="term" value="F:adenylate cyclase activity"/>
    <property type="evidence" value="ECO:0007669"/>
    <property type="project" value="TreeGrafter"/>
</dbReference>
<dbReference type="GO" id="GO:0005737">
    <property type="term" value="C:cytoplasm"/>
    <property type="evidence" value="ECO:0007669"/>
    <property type="project" value="TreeGrafter"/>
</dbReference>
<dbReference type="CDD" id="cd09487">
    <property type="entry name" value="SAM_superfamily"/>
    <property type="match status" value="1"/>
</dbReference>
<dbReference type="InterPro" id="IPR011990">
    <property type="entry name" value="TPR-like_helical_dom_sf"/>
</dbReference>
<dbReference type="AlphaFoldDB" id="A0A0A8WYK2"/>
<dbReference type="EMBL" id="BASE01000004">
    <property type="protein sequence ID" value="GAM12039.1"/>
    <property type="molecule type" value="Genomic_DNA"/>
</dbReference>
<keyword evidence="3" id="KW-0067">ATP-binding</keyword>